<feature type="compositionally biased region" description="Polar residues" evidence="1">
    <location>
        <begin position="605"/>
        <end position="621"/>
    </location>
</feature>
<dbReference type="EMBL" id="JBAHYK010001125">
    <property type="protein sequence ID" value="KAL0569409.1"/>
    <property type="molecule type" value="Genomic_DNA"/>
</dbReference>
<protein>
    <submittedName>
        <fullName evidence="2">Uncharacterized protein</fullName>
    </submittedName>
</protein>
<gene>
    <name evidence="2" type="ORF">V5O48_012552</name>
</gene>
<feature type="region of interest" description="Disordered" evidence="1">
    <location>
        <begin position="553"/>
        <end position="575"/>
    </location>
</feature>
<evidence type="ECO:0000256" key="1">
    <source>
        <dbReference type="SAM" id="MobiDB-lite"/>
    </source>
</evidence>
<proteinExistence type="predicted"/>
<feature type="region of interest" description="Disordered" evidence="1">
    <location>
        <begin position="605"/>
        <end position="825"/>
    </location>
</feature>
<sequence>MSVSQDTGRYVFSAEQVKILETKIPGYIIALKKAKYTSEVFDEVKGLPAFVQPEGWKYSVTRWLDNHAKPKRKASGEVSNSKSPNPRSPSVNPGEGGGIVGTDGAWKLKALTRLFNKLVNGVLTLPTGREAFGEAHAAMISRTMSETNDYDPERILDKLWDAVSPKNKEEWEETAKKESVILENQAGFTNGLWALIQSCLQSGYLGRAGVAVFLCFEKDSSVDSKPVSETSMVNEWWDPDVSIPENDMLLSGEFDSLDLATAFPIDEEGNARFPVVDTDDLKGSEARTILSDWYRKQWVQSGHRGPIRYTEFIRSPDQFYDQDDLPFGMKIADPTDKTTTSSAEVQVLFSHFMANFGIAGRAFSFKAPREPSEDPTTPMELDDLLSSGAMVEDKVDIVNDEGGTDGEEVPMEGTEQGMWSGGGDEPGEEELDEEELDEEESDSDEDSDSDSEHGEEADTEKSEKPPAIAEGAREQSRSNTPSLPRAMTPWDMPSVDGKDQAMEPLAETQPKAWSEERTQQPNRQVSEPILVLTSAEVVNTVKTPVPELQAIINVDTPSPMSPTDGIQQLDGQAHKPQVFTRAETVDTLETTTPEVQMLDTIITLSPESPKQCSDGTPQLDGQASKPLLASMNTENVKPANTPSPAQFPVRTTTGPVESMATHPFPAVEMPSAERIPVPASDIDIPAQSSKKRKSKSQIKSCGTKDQEVLGVSQSDSAVKKPARKPRKGRQTAAEQGQPETPGKKRKRDQEEGVQGSGIRRKKSRTQQPPEPERSLTAAPEVKTGKPSYDYVWEPANKKGSVQMTPKKDTVEGRVTTRRQLAQVAP</sequence>
<evidence type="ECO:0000313" key="2">
    <source>
        <dbReference type="EMBL" id="KAL0569409.1"/>
    </source>
</evidence>
<feature type="region of interest" description="Disordered" evidence="1">
    <location>
        <begin position="69"/>
        <end position="98"/>
    </location>
</feature>
<comment type="caution">
    <text evidence="2">The sequence shown here is derived from an EMBL/GenBank/DDBJ whole genome shotgun (WGS) entry which is preliminary data.</text>
</comment>
<keyword evidence="3" id="KW-1185">Reference proteome</keyword>
<reference evidence="2 3" key="1">
    <citation type="submission" date="2024-02" db="EMBL/GenBank/DDBJ databases">
        <title>A draft genome for the cacao thread blight pathogen Marasmius crinis-equi.</title>
        <authorList>
            <person name="Cohen S.P."/>
            <person name="Baruah I.K."/>
            <person name="Amoako-Attah I."/>
            <person name="Bukari Y."/>
            <person name="Meinhardt L.W."/>
            <person name="Bailey B.A."/>
        </authorList>
    </citation>
    <scope>NUCLEOTIDE SEQUENCE [LARGE SCALE GENOMIC DNA]</scope>
    <source>
        <strain evidence="2 3">GH-76</strain>
    </source>
</reference>
<name>A0ABR3F2H4_9AGAR</name>
<feature type="region of interest" description="Disordered" evidence="1">
    <location>
        <begin position="399"/>
        <end position="525"/>
    </location>
</feature>
<organism evidence="2 3">
    <name type="scientific">Marasmius crinis-equi</name>
    <dbReference type="NCBI Taxonomy" id="585013"/>
    <lineage>
        <taxon>Eukaryota</taxon>
        <taxon>Fungi</taxon>
        <taxon>Dikarya</taxon>
        <taxon>Basidiomycota</taxon>
        <taxon>Agaricomycotina</taxon>
        <taxon>Agaricomycetes</taxon>
        <taxon>Agaricomycetidae</taxon>
        <taxon>Agaricales</taxon>
        <taxon>Marasmiineae</taxon>
        <taxon>Marasmiaceae</taxon>
        <taxon>Marasmius</taxon>
    </lineage>
</organism>
<evidence type="ECO:0000313" key="3">
    <source>
        <dbReference type="Proteomes" id="UP001465976"/>
    </source>
</evidence>
<feature type="compositionally biased region" description="Acidic residues" evidence="1">
    <location>
        <begin position="425"/>
        <end position="449"/>
    </location>
</feature>
<accession>A0ABR3F2H4</accession>
<feature type="compositionally biased region" description="Polar residues" evidence="1">
    <location>
        <begin position="630"/>
        <end position="655"/>
    </location>
</feature>
<dbReference type="Proteomes" id="UP001465976">
    <property type="component" value="Unassembled WGS sequence"/>
</dbReference>
<feature type="compositionally biased region" description="Low complexity" evidence="1">
    <location>
        <begin position="79"/>
        <end position="93"/>
    </location>
</feature>
<feature type="compositionally biased region" description="Basic and acidic residues" evidence="1">
    <location>
        <begin position="450"/>
        <end position="464"/>
    </location>
</feature>
<feature type="compositionally biased region" description="Acidic residues" evidence="1">
    <location>
        <begin position="399"/>
        <end position="410"/>
    </location>
</feature>
<feature type="compositionally biased region" description="Basic residues" evidence="1">
    <location>
        <begin position="720"/>
        <end position="729"/>
    </location>
</feature>